<dbReference type="RefSeq" id="WP_027462971.1">
    <property type="nucleotide sequence ID" value="NZ_CP021081.1"/>
</dbReference>
<dbReference type="Proteomes" id="UP000259030">
    <property type="component" value="Chromosome"/>
</dbReference>
<sequence length="150" mass="15746">MHVAAQVVAVDQPGVVRQGQQRPGRRAGPQPVEGPGVPGDLRFEVLEGRQGERDAQPGGRAVQAHGPSGPPDLAGRVQQPGLQELPRAVHHPLGAHAQFPGGLTDAEGPADEGLEVPQGGVVAEQLRLPGGVDVEPLPGERTQNRLRHFR</sequence>
<protein>
    <submittedName>
        <fullName evidence="2">Uncharacterized protein</fullName>
    </submittedName>
</protein>
<dbReference type="KEGG" id="dfc:DFI_09760"/>
<evidence type="ECO:0000256" key="1">
    <source>
        <dbReference type="SAM" id="MobiDB-lite"/>
    </source>
</evidence>
<name>A0A221SX99_9DEIO</name>
<proteinExistence type="predicted"/>
<accession>A0A221SX99</accession>
<evidence type="ECO:0000313" key="3">
    <source>
        <dbReference type="Proteomes" id="UP000259030"/>
    </source>
</evidence>
<organism evidence="2 3">
    <name type="scientific">Deinococcus ficus</name>
    <dbReference type="NCBI Taxonomy" id="317577"/>
    <lineage>
        <taxon>Bacteria</taxon>
        <taxon>Thermotogati</taxon>
        <taxon>Deinococcota</taxon>
        <taxon>Deinococci</taxon>
        <taxon>Deinococcales</taxon>
        <taxon>Deinococcaceae</taxon>
        <taxon>Deinococcus</taxon>
    </lineage>
</organism>
<dbReference type="AlphaFoldDB" id="A0A221SX99"/>
<evidence type="ECO:0000313" key="2">
    <source>
        <dbReference type="EMBL" id="ASN81258.1"/>
    </source>
</evidence>
<gene>
    <name evidence="2" type="ORF">DFI_09760</name>
</gene>
<reference evidence="2 3" key="1">
    <citation type="submission" date="2017-05" db="EMBL/GenBank/DDBJ databases">
        <title>The complete genome sequence of Deinococcus ficus isolated from the rhizosphere of the Ficus religiosa L. in Taiwan.</title>
        <authorList>
            <person name="Wu K.-M."/>
            <person name="Liao T.-L."/>
            <person name="Liu Y.-M."/>
            <person name="Young C.-C."/>
            <person name="Tsai S.-F."/>
        </authorList>
    </citation>
    <scope>NUCLEOTIDE SEQUENCE [LARGE SCALE GENOMIC DNA]</scope>
    <source>
        <strain evidence="2 3">CC-FR2-10</strain>
    </source>
</reference>
<feature type="compositionally biased region" description="Low complexity" evidence="1">
    <location>
        <begin position="10"/>
        <end position="39"/>
    </location>
</feature>
<keyword evidence="3" id="KW-1185">Reference proteome</keyword>
<feature type="region of interest" description="Disordered" evidence="1">
    <location>
        <begin position="131"/>
        <end position="150"/>
    </location>
</feature>
<feature type="compositionally biased region" description="Basic and acidic residues" evidence="1">
    <location>
        <begin position="41"/>
        <end position="55"/>
    </location>
</feature>
<dbReference type="EMBL" id="CP021081">
    <property type="protein sequence ID" value="ASN81258.1"/>
    <property type="molecule type" value="Genomic_DNA"/>
</dbReference>
<feature type="region of interest" description="Disordered" evidence="1">
    <location>
        <begin position="1"/>
        <end position="119"/>
    </location>
</feature>